<protein>
    <submittedName>
        <fullName evidence="3">Uncharacterized protein</fullName>
    </submittedName>
</protein>
<accession>A0A917WUS2</accession>
<dbReference type="PANTHER" id="PTHR43384">
    <property type="entry name" value="SEPTUM SITE-DETERMINING PROTEIN MIND HOMOLOG, CHLOROPLASTIC-RELATED"/>
    <property type="match status" value="1"/>
</dbReference>
<dbReference type="InterPro" id="IPR027417">
    <property type="entry name" value="P-loop_NTPase"/>
</dbReference>
<organism evidence="3 4">
    <name type="scientific">Paraliobacillus quinghaiensis</name>
    <dbReference type="NCBI Taxonomy" id="470815"/>
    <lineage>
        <taxon>Bacteria</taxon>
        <taxon>Bacillati</taxon>
        <taxon>Bacillota</taxon>
        <taxon>Bacilli</taxon>
        <taxon>Bacillales</taxon>
        <taxon>Bacillaceae</taxon>
        <taxon>Paraliobacillus</taxon>
    </lineage>
</organism>
<dbReference type="GO" id="GO:0005524">
    <property type="term" value="F:ATP binding"/>
    <property type="evidence" value="ECO:0007669"/>
    <property type="project" value="UniProtKB-KW"/>
</dbReference>
<evidence type="ECO:0000256" key="2">
    <source>
        <dbReference type="ARBA" id="ARBA00022840"/>
    </source>
</evidence>
<dbReference type="GO" id="GO:0051782">
    <property type="term" value="P:negative regulation of cell division"/>
    <property type="evidence" value="ECO:0007669"/>
    <property type="project" value="TreeGrafter"/>
</dbReference>
<evidence type="ECO:0000313" key="4">
    <source>
        <dbReference type="Proteomes" id="UP000618460"/>
    </source>
</evidence>
<sequence length="265" mass="29145">MVDAEKKLKQKMIAVCSAKGGVGRTLLSVNLAIALNKKNLNVSLLDSNFQFGDVSLVMDLQPSFTIKDVIEELARIDKDSIENYVTSHASGVKVLPAPDKPEYAELITDEASLKVVDLIRQQSDYLVVDTGVGIVDQSLDIIDQADQILIVTNLEMTALKSTRLMLETLEKLGLSDKVVLVVNRYDMESLIKAEDVPDMIGHKKVIYLPNNFKIASQSLNLGVPLVSGQPKSNLSKAIFKMAETLLSDQDVTMPSNVKKKGLFRK</sequence>
<dbReference type="PANTHER" id="PTHR43384:SF13">
    <property type="entry name" value="SLR0110 PROTEIN"/>
    <property type="match status" value="1"/>
</dbReference>
<dbReference type="GO" id="GO:0005829">
    <property type="term" value="C:cytosol"/>
    <property type="evidence" value="ECO:0007669"/>
    <property type="project" value="TreeGrafter"/>
</dbReference>
<dbReference type="Gene3D" id="3.40.50.300">
    <property type="entry name" value="P-loop containing nucleotide triphosphate hydrolases"/>
    <property type="match status" value="1"/>
</dbReference>
<dbReference type="InterPro" id="IPR033756">
    <property type="entry name" value="YlxH/NBP35"/>
</dbReference>
<keyword evidence="2" id="KW-0067">ATP-binding</keyword>
<reference evidence="3" key="2">
    <citation type="submission" date="2020-09" db="EMBL/GenBank/DDBJ databases">
        <authorList>
            <person name="Sun Q."/>
            <person name="Zhou Y."/>
        </authorList>
    </citation>
    <scope>NUCLEOTIDE SEQUENCE</scope>
    <source>
        <strain evidence="3">CGMCC 1.6333</strain>
    </source>
</reference>
<evidence type="ECO:0000256" key="1">
    <source>
        <dbReference type="ARBA" id="ARBA00022741"/>
    </source>
</evidence>
<dbReference type="Pfam" id="PF10609">
    <property type="entry name" value="ParA"/>
    <property type="match status" value="1"/>
</dbReference>
<keyword evidence="1" id="KW-0547">Nucleotide-binding</keyword>
<dbReference type="Proteomes" id="UP000618460">
    <property type="component" value="Unassembled WGS sequence"/>
</dbReference>
<dbReference type="GO" id="GO:0016887">
    <property type="term" value="F:ATP hydrolysis activity"/>
    <property type="evidence" value="ECO:0007669"/>
    <property type="project" value="TreeGrafter"/>
</dbReference>
<evidence type="ECO:0000313" key="3">
    <source>
        <dbReference type="EMBL" id="GGM30591.1"/>
    </source>
</evidence>
<dbReference type="OrthoDB" id="9794577at2"/>
<dbReference type="GO" id="GO:0009898">
    <property type="term" value="C:cytoplasmic side of plasma membrane"/>
    <property type="evidence" value="ECO:0007669"/>
    <property type="project" value="TreeGrafter"/>
</dbReference>
<dbReference type="AlphaFoldDB" id="A0A917WUS2"/>
<proteinExistence type="predicted"/>
<dbReference type="SUPFAM" id="SSF52540">
    <property type="entry name" value="P-loop containing nucleoside triphosphate hydrolases"/>
    <property type="match status" value="1"/>
</dbReference>
<dbReference type="RefSeq" id="WP_117154078.1">
    <property type="nucleotide sequence ID" value="NZ_BMLG01000006.1"/>
</dbReference>
<keyword evidence="4" id="KW-1185">Reference proteome</keyword>
<comment type="caution">
    <text evidence="3">The sequence shown here is derived from an EMBL/GenBank/DDBJ whole genome shotgun (WGS) entry which is preliminary data.</text>
</comment>
<reference evidence="3" key="1">
    <citation type="journal article" date="2014" name="Int. J. Syst. Evol. Microbiol.">
        <title>Complete genome sequence of Corynebacterium casei LMG S-19264T (=DSM 44701T), isolated from a smear-ripened cheese.</title>
        <authorList>
            <consortium name="US DOE Joint Genome Institute (JGI-PGF)"/>
            <person name="Walter F."/>
            <person name="Albersmeier A."/>
            <person name="Kalinowski J."/>
            <person name="Ruckert C."/>
        </authorList>
    </citation>
    <scope>NUCLEOTIDE SEQUENCE</scope>
    <source>
        <strain evidence="3">CGMCC 1.6333</strain>
    </source>
</reference>
<gene>
    <name evidence="3" type="ORF">GCM10011351_15930</name>
</gene>
<name>A0A917WUS2_9BACI</name>
<dbReference type="EMBL" id="BMLG01000006">
    <property type="protein sequence ID" value="GGM30591.1"/>
    <property type="molecule type" value="Genomic_DNA"/>
</dbReference>
<dbReference type="InterPro" id="IPR050625">
    <property type="entry name" value="ParA/MinD_ATPase"/>
</dbReference>